<organism evidence="2 3">
    <name type="scientific">Myripristis murdjan</name>
    <name type="common">pinecone soldierfish</name>
    <dbReference type="NCBI Taxonomy" id="586833"/>
    <lineage>
        <taxon>Eukaryota</taxon>
        <taxon>Metazoa</taxon>
        <taxon>Chordata</taxon>
        <taxon>Craniata</taxon>
        <taxon>Vertebrata</taxon>
        <taxon>Euteleostomi</taxon>
        <taxon>Actinopterygii</taxon>
        <taxon>Neopterygii</taxon>
        <taxon>Teleostei</taxon>
        <taxon>Neoteleostei</taxon>
        <taxon>Acanthomorphata</taxon>
        <taxon>Holocentriformes</taxon>
        <taxon>Holocentridae</taxon>
        <taxon>Myripristis</taxon>
    </lineage>
</organism>
<dbReference type="AlphaFoldDB" id="A0A667XWE8"/>
<sequence length="771" mass="87493">MSVLLANIFGYTFTAAVILMVRNFITFYYNEYDFKFGQCVLQASSTSSSLSGKSPHGNFIWFDSASDKVIDGSAISVKYQCSRPCQLAVEAMISIPQGTEVVVFRRKWISSKPPRVPCTRLVLLRLPRAVKYQRDFFNRHIIEAQNVTIHAWLERLKDGYERRTYRGSLVRIHKVLRIVPLSASLTKPPTQCPSWPAELMWQLTRNKIYQCPHESETIDMLKFPLASTGEHFGVVRKFQPFINKNLERVRLHAVTRPSITLSVWIYLLKWCHRDLCGIIHHVDSQNLYDTLLMQLTDTGDVIIQARLTTGRDEAFRSHVALPLWKWIRLDCYIQDSKVWNCSSSIHYEDTSGYFAIGGSRYLPGIHGYFGNVKYYRFGTEKDLDKTHLECQEIKRFTAAFLQGVTGSRITLNKGSSSMNNLRHIRRSLFEQAVGQMFNMDLREIRLTSSKMALLQASSCLGNHQASLLLATIHLAGLGRSVDQQKGHVYSLIGALGDNRLALMHIGYKHTQGIDQFPKDFDMACSYYSNCAKLIFPPSPMKQYQPEHIYLSNKEDLNNMIHETSDAFYFLKYKAESGDTESQKNLGRILFWGQNGATKDMASGVKWLRRSAIQMKDPSAMYDYSVLLMKGHGVTKNTSLGLQLLKKAAGSVHALNGLGWYHSAILKDHKTAVKYFERAALNGSDDGMYNLGIYHLSGDNPDSPLLKNTCEQNGHLGYMTRVALQAYLQVTVKCLLLLYIFIDALMKYVLAAETGLGFAQINVAHLCEVCFL</sequence>
<feature type="transmembrane region" description="Helical" evidence="1">
    <location>
        <begin position="6"/>
        <end position="25"/>
    </location>
</feature>
<evidence type="ECO:0000256" key="1">
    <source>
        <dbReference type="SAM" id="Phobius"/>
    </source>
</evidence>
<accession>A0A667XWE8</accession>
<dbReference type="FunCoup" id="A0A667XWE8">
    <property type="interactions" value="459"/>
</dbReference>
<name>A0A667XWE8_9TELE</name>
<protein>
    <submittedName>
        <fullName evidence="2">Uncharacterized protein</fullName>
    </submittedName>
</protein>
<evidence type="ECO:0000313" key="3">
    <source>
        <dbReference type="Proteomes" id="UP000472263"/>
    </source>
</evidence>
<reference evidence="2" key="1">
    <citation type="submission" date="2019-06" db="EMBL/GenBank/DDBJ databases">
        <authorList>
            <consortium name="Wellcome Sanger Institute Data Sharing"/>
        </authorList>
    </citation>
    <scope>NUCLEOTIDE SEQUENCE [LARGE SCALE GENOMIC DNA]</scope>
</reference>
<keyword evidence="1" id="KW-1133">Transmembrane helix</keyword>
<reference evidence="2" key="3">
    <citation type="submission" date="2025-09" db="UniProtKB">
        <authorList>
            <consortium name="Ensembl"/>
        </authorList>
    </citation>
    <scope>IDENTIFICATION</scope>
</reference>
<dbReference type="GeneTree" id="ENSGT00940000167983"/>
<dbReference type="InterPro" id="IPR006597">
    <property type="entry name" value="Sel1-like"/>
</dbReference>
<keyword evidence="1" id="KW-0812">Transmembrane</keyword>
<dbReference type="InParanoid" id="A0A667XWE8"/>
<dbReference type="Pfam" id="PF08238">
    <property type="entry name" value="Sel1"/>
    <property type="match status" value="5"/>
</dbReference>
<dbReference type="PANTHER" id="PTHR44444:SF1">
    <property type="entry name" value="PROTEIN SEL-1 HOMOLOG 3"/>
    <property type="match status" value="1"/>
</dbReference>
<dbReference type="Gene3D" id="1.25.40.10">
    <property type="entry name" value="Tetratricopeptide repeat domain"/>
    <property type="match status" value="2"/>
</dbReference>
<dbReference type="Proteomes" id="UP000472263">
    <property type="component" value="Chromosome 4"/>
</dbReference>
<dbReference type="InterPro" id="IPR042756">
    <property type="entry name" value="Sel-1L3"/>
</dbReference>
<proteinExistence type="predicted"/>
<evidence type="ECO:0000313" key="2">
    <source>
        <dbReference type="Ensembl" id="ENSMMDP00005018648.1"/>
    </source>
</evidence>
<dbReference type="SUPFAM" id="SSF81901">
    <property type="entry name" value="HCP-like"/>
    <property type="match status" value="2"/>
</dbReference>
<keyword evidence="1" id="KW-0472">Membrane</keyword>
<dbReference type="PANTHER" id="PTHR44444">
    <property type="entry name" value="PROTEIN SEL-1 HOMOLOG 3"/>
    <property type="match status" value="1"/>
</dbReference>
<keyword evidence="3" id="KW-1185">Reference proteome</keyword>
<dbReference type="SMART" id="SM00671">
    <property type="entry name" value="SEL1"/>
    <property type="match status" value="5"/>
</dbReference>
<dbReference type="InterPro" id="IPR011990">
    <property type="entry name" value="TPR-like_helical_dom_sf"/>
</dbReference>
<dbReference type="Ensembl" id="ENSMMDT00005019097.1">
    <property type="protein sequence ID" value="ENSMMDP00005018648.1"/>
    <property type="gene ID" value="ENSMMDG00005009302.1"/>
</dbReference>
<reference evidence="2" key="2">
    <citation type="submission" date="2025-08" db="UniProtKB">
        <authorList>
            <consortium name="Ensembl"/>
        </authorList>
    </citation>
    <scope>IDENTIFICATION</scope>
</reference>